<accession>A0A026X2U8</accession>
<keyword evidence="2" id="KW-1185">Reference proteome</keyword>
<reference evidence="1 2" key="1">
    <citation type="journal article" date="2014" name="Curr. Biol.">
        <title>The genome of the clonal raider ant Cerapachys biroi.</title>
        <authorList>
            <person name="Oxley P.R."/>
            <person name="Ji L."/>
            <person name="Fetter-Pruneda I."/>
            <person name="McKenzie S.K."/>
            <person name="Li C."/>
            <person name="Hu H."/>
            <person name="Zhang G."/>
            <person name="Kronauer D.J."/>
        </authorList>
    </citation>
    <scope>NUCLEOTIDE SEQUENCE [LARGE SCALE GENOMIC DNA]</scope>
</reference>
<sequence>MHISKAGDTMVGNRQQEQEITNRVARFGHLYSFLLAVCNRLNMLPTKLFIS</sequence>
<protein>
    <submittedName>
        <fullName evidence="1">Uncharacterized protein</fullName>
    </submittedName>
</protein>
<proteinExistence type="predicted"/>
<evidence type="ECO:0000313" key="2">
    <source>
        <dbReference type="Proteomes" id="UP000053097"/>
    </source>
</evidence>
<dbReference type="Proteomes" id="UP000053097">
    <property type="component" value="Unassembled WGS sequence"/>
</dbReference>
<name>A0A026X2U8_OOCBI</name>
<gene>
    <name evidence="1" type="ORF">X777_09330</name>
</gene>
<dbReference type="EMBL" id="KK107046">
    <property type="protein sequence ID" value="EZA61709.1"/>
    <property type="molecule type" value="Genomic_DNA"/>
</dbReference>
<dbReference type="AlphaFoldDB" id="A0A026X2U8"/>
<evidence type="ECO:0000313" key="1">
    <source>
        <dbReference type="EMBL" id="EZA61709.1"/>
    </source>
</evidence>
<organism evidence="1 2">
    <name type="scientific">Ooceraea biroi</name>
    <name type="common">Clonal raider ant</name>
    <name type="synonym">Cerapachys biroi</name>
    <dbReference type="NCBI Taxonomy" id="2015173"/>
    <lineage>
        <taxon>Eukaryota</taxon>
        <taxon>Metazoa</taxon>
        <taxon>Ecdysozoa</taxon>
        <taxon>Arthropoda</taxon>
        <taxon>Hexapoda</taxon>
        <taxon>Insecta</taxon>
        <taxon>Pterygota</taxon>
        <taxon>Neoptera</taxon>
        <taxon>Endopterygota</taxon>
        <taxon>Hymenoptera</taxon>
        <taxon>Apocrita</taxon>
        <taxon>Aculeata</taxon>
        <taxon>Formicoidea</taxon>
        <taxon>Formicidae</taxon>
        <taxon>Dorylinae</taxon>
        <taxon>Ooceraea</taxon>
    </lineage>
</organism>